<evidence type="ECO:0000256" key="6">
    <source>
        <dbReference type="SAM" id="MobiDB-lite"/>
    </source>
</evidence>
<evidence type="ECO:0000256" key="5">
    <source>
        <dbReference type="ARBA" id="ARBA00023002"/>
    </source>
</evidence>
<dbReference type="SUPFAM" id="SSF56645">
    <property type="entry name" value="Acyl-CoA dehydrogenase NM domain-like"/>
    <property type="match status" value="1"/>
</dbReference>
<feature type="domain" description="Acyl-CoA dehydrogenase/oxidase C-terminal" evidence="7">
    <location>
        <begin position="205"/>
        <end position="331"/>
    </location>
</feature>
<gene>
    <name evidence="9" type="ORF">C7416_101442</name>
</gene>
<feature type="region of interest" description="Disordered" evidence="6">
    <location>
        <begin position="365"/>
        <end position="385"/>
    </location>
</feature>
<dbReference type="InterPro" id="IPR009075">
    <property type="entry name" value="AcylCo_DH/oxidase_C"/>
</dbReference>
<comment type="cofactor">
    <cofactor evidence="1">
        <name>FAD</name>
        <dbReference type="ChEBI" id="CHEBI:57692"/>
    </cofactor>
</comment>
<dbReference type="EMBL" id="QKZN01000001">
    <property type="protein sequence ID" value="PZX34159.1"/>
    <property type="molecule type" value="Genomic_DNA"/>
</dbReference>
<evidence type="ECO:0000313" key="9">
    <source>
        <dbReference type="EMBL" id="PZX34159.1"/>
    </source>
</evidence>
<name>A0A2W7PZT1_9BURK</name>
<keyword evidence="10" id="KW-1185">Reference proteome</keyword>
<sequence length="385" mass="40329">MSDNMIEETVRRLLANEVSRELLTAVEAGAFAGALWQTIAESGMTKILCREAHGGIEASWPEALPLFYQVGYTQAPVPLAQAVVGQYMASRCGLDLAADSVFALAAGAQTRSLELSSHEAGKPATLSGTMTAVKWARHAHWLVVETAGCIALVDARESGVRIEPKADAASLPADTVVLDQAVVSHALAAGIAGLSRPLEVCYAATTAAQLTGALDYALDLAVQYAKDRVQFGKPIGKNQAIQQQLAVLAGEVACSYAAATTALRDLPAIHQHSAPQAEFSAAVAKVTASDAVRTGASIAHQVHGAIGFTYEYPLNFATRRLWAWRAEAGTSTEWAERLGQAFIQAGSDQFWPNLTARTLPSAVGAAGGADGHAGSMQAERNATHA</sequence>
<dbReference type="Pfam" id="PF02771">
    <property type="entry name" value="Acyl-CoA_dh_N"/>
    <property type="match status" value="1"/>
</dbReference>
<dbReference type="Gene3D" id="1.10.540.10">
    <property type="entry name" value="Acyl-CoA dehydrogenase/oxidase, N-terminal domain"/>
    <property type="match status" value="1"/>
</dbReference>
<evidence type="ECO:0000259" key="8">
    <source>
        <dbReference type="Pfam" id="PF02771"/>
    </source>
</evidence>
<proteinExistence type="inferred from homology"/>
<comment type="similarity">
    <text evidence="2">Belongs to the acyl-CoA dehydrogenase family.</text>
</comment>
<evidence type="ECO:0000256" key="4">
    <source>
        <dbReference type="ARBA" id="ARBA00022827"/>
    </source>
</evidence>
<keyword evidence="5" id="KW-0560">Oxidoreductase</keyword>
<dbReference type="InterPro" id="IPR013786">
    <property type="entry name" value="AcylCoA_DH/ox_N"/>
</dbReference>
<dbReference type="Pfam" id="PF00441">
    <property type="entry name" value="Acyl-CoA_dh_1"/>
    <property type="match status" value="1"/>
</dbReference>
<organism evidence="9 10">
    <name type="scientific">Cupriavidus phytorum</name>
    <dbReference type="NCBI Taxonomy" id="3024399"/>
    <lineage>
        <taxon>Bacteria</taxon>
        <taxon>Pseudomonadati</taxon>
        <taxon>Pseudomonadota</taxon>
        <taxon>Betaproteobacteria</taxon>
        <taxon>Burkholderiales</taxon>
        <taxon>Burkholderiaceae</taxon>
        <taxon>Cupriavidus</taxon>
    </lineage>
</organism>
<dbReference type="AlphaFoldDB" id="A0A2W7PZT1"/>
<protein>
    <submittedName>
        <fullName evidence="9">Acyl-CoA dehydrogenase</fullName>
    </submittedName>
</protein>
<evidence type="ECO:0000259" key="7">
    <source>
        <dbReference type="Pfam" id="PF00441"/>
    </source>
</evidence>
<dbReference type="Proteomes" id="UP000249638">
    <property type="component" value="Unassembled WGS sequence"/>
</dbReference>
<dbReference type="PANTHER" id="PTHR43884">
    <property type="entry name" value="ACYL-COA DEHYDROGENASE"/>
    <property type="match status" value="1"/>
</dbReference>
<dbReference type="InterPro" id="IPR036250">
    <property type="entry name" value="AcylCo_DH-like_C"/>
</dbReference>
<comment type="caution">
    <text evidence="9">The sequence shown here is derived from an EMBL/GenBank/DDBJ whole genome shotgun (WGS) entry which is preliminary data.</text>
</comment>
<evidence type="ECO:0000313" key="10">
    <source>
        <dbReference type="Proteomes" id="UP000249638"/>
    </source>
</evidence>
<accession>A0A2W7PZT1</accession>
<evidence type="ECO:0000256" key="1">
    <source>
        <dbReference type="ARBA" id="ARBA00001974"/>
    </source>
</evidence>
<dbReference type="GO" id="GO:0003995">
    <property type="term" value="F:acyl-CoA dehydrogenase activity"/>
    <property type="evidence" value="ECO:0007669"/>
    <property type="project" value="TreeGrafter"/>
</dbReference>
<keyword evidence="4" id="KW-0274">FAD</keyword>
<dbReference type="GO" id="GO:0050660">
    <property type="term" value="F:flavin adenine dinucleotide binding"/>
    <property type="evidence" value="ECO:0007669"/>
    <property type="project" value="InterPro"/>
</dbReference>
<dbReference type="InterPro" id="IPR037069">
    <property type="entry name" value="AcylCoA_DH/ox_N_sf"/>
</dbReference>
<dbReference type="SUPFAM" id="SSF47203">
    <property type="entry name" value="Acyl-CoA dehydrogenase C-terminal domain-like"/>
    <property type="match status" value="1"/>
</dbReference>
<dbReference type="Gene3D" id="1.20.140.10">
    <property type="entry name" value="Butyryl-CoA Dehydrogenase, subunit A, domain 3"/>
    <property type="match status" value="1"/>
</dbReference>
<keyword evidence="3" id="KW-0285">Flavoprotein</keyword>
<dbReference type="PANTHER" id="PTHR43884:SF20">
    <property type="entry name" value="ACYL-COA DEHYDROGENASE FADE28"/>
    <property type="match status" value="1"/>
</dbReference>
<evidence type="ECO:0000256" key="3">
    <source>
        <dbReference type="ARBA" id="ARBA00022630"/>
    </source>
</evidence>
<dbReference type="InterPro" id="IPR009100">
    <property type="entry name" value="AcylCoA_DH/oxidase_NM_dom_sf"/>
</dbReference>
<feature type="domain" description="Acyl-CoA dehydrogenase/oxidase N-terminal" evidence="8">
    <location>
        <begin position="4"/>
        <end position="84"/>
    </location>
</feature>
<evidence type="ECO:0000256" key="2">
    <source>
        <dbReference type="ARBA" id="ARBA00009347"/>
    </source>
</evidence>
<reference evidence="9" key="1">
    <citation type="submission" date="2018-06" db="EMBL/GenBank/DDBJ databases">
        <title>Genomic Encyclopedia of Type Strains, Phase IV (KMG-V): Genome sequencing to study the core and pangenomes of soil and plant-associated prokaryotes.</title>
        <authorList>
            <person name="Whitman W."/>
        </authorList>
    </citation>
    <scope>NUCLEOTIDE SEQUENCE [LARGE SCALE GENOMIC DNA]</scope>
    <source>
        <strain evidence="9">MLR2-44</strain>
    </source>
</reference>